<comment type="subcellular location">
    <subcellularLocation>
        <location evidence="2">Secreted</location>
    </subcellularLocation>
</comment>
<dbReference type="FunCoup" id="A0A3B1JNJ3">
    <property type="interactions" value="17"/>
</dbReference>
<accession>A0A3B1JNJ3</accession>
<dbReference type="InterPro" id="IPR004250">
    <property type="entry name" value="Somatostatin"/>
</dbReference>
<keyword evidence="7 8" id="KW-1015">Disulfide bond</keyword>
<name>A0A3B1JNJ3_ASTMX</name>
<keyword evidence="9" id="KW-0732">Signal</keyword>
<feature type="disulfide bond" evidence="8">
    <location>
        <begin position="88"/>
        <end position="99"/>
    </location>
</feature>
<evidence type="ECO:0000313" key="11">
    <source>
        <dbReference type="Ensembl" id="ENSAMXP00000043296.1"/>
    </source>
</evidence>
<evidence type="ECO:0000256" key="4">
    <source>
        <dbReference type="ARBA" id="ARBA00022525"/>
    </source>
</evidence>
<dbReference type="Bgee" id="ENSAMXG00000038002">
    <property type="expression patterns" value="Expressed in ovary and 3 other cell types or tissues"/>
</dbReference>
<dbReference type="AlphaFoldDB" id="A0A3B1JNJ3"/>
<evidence type="ECO:0000256" key="3">
    <source>
        <dbReference type="ARBA" id="ARBA00008327"/>
    </source>
</evidence>
<protein>
    <submittedName>
        <fullName evidence="11">Somatostatin-2-like</fullName>
    </submittedName>
</protein>
<evidence type="ECO:0000259" key="10">
    <source>
        <dbReference type="Pfam" id="PF03002"/>
    </source>
</evidence>
<evidence type="ECO:0000256" key="8">
    <source>
        <dbReference type="PIRSR" id="PIRSR001814-1"/>
    </source>
</evidence>
<dbReference type="KEGG" id="amex:103021490"/>
<dbReference type="GeneID" id="103021490"/>
<evidence type="ECO:0000256" key="2">
    <source>
        <dbReference type="ARBA" id="ARBA00004613"/>
    </source>
</evidence>
<feature type="signal peptide" evidence="9">
    <location>
        <begin position="1"/>
        <end position="24"/>
    </location>
</feature>
<dbReference type="InterPro" id="IPR018142">
    <property type="entry name" value="Somatostatin/Cortistatin_C"/>
</dbReference>
<feature type="chain" id="PRO_5017184930" evidence="9">
    <location>
        <begin position="25"/>
        <end position="99"/>
    </location>
</feature>
<keyword evidence="5" id="KW-0165">Cleavage on pair of basic residues</keyword>
<dbReference type="Proteomes" id="UP000018467">
    <property type="component" value="Unassembled WGS sequence"/>
</dbReference>
<proteinExistence type="inferred from homology"/>
<organism evidence="11 12">
    <name type="scientific">Astyanax mexicanus</name>
    <name type="common">Blind cave fish</name>
    <name type="synonym">Astyanax fasciatus mexicanus</name>
    <dbReference type="NCBI Taxonomy" id="7994"/>
    <lineage>
        <taxon>Eukaryota</taxon>
        <taxon>Metazoa</taxon>
        <taxon>Chordata</taxon>
        <taxon>Craniata</taxon>
        <taxon>Vertebrata</taxon>
        <taxon>Euteleostomi</taxon>
        <taxon>Actinopterygii</taxon>
        <taxon>Neopterygii</taxon>
        <taxon>Teleostei</taxon>
        <taxon>Ostariophysi</taxon>
        <taxon>Characiformes</taxon>
        <taxon>Characoidei</taxon>
        <taxon>Acestrorhamphidae</taxon>
        <taxon>Acestrorhamphinae</taxon>
        <taxon>Astyanax</taxon>
    </lineage>
</organism>
<evidence type="ECO:0000256" key="1">
    <source>
        <dbReference type="ARBA" id="ARBA00003524"/>
    </source>
</evidence>
<reference evidence="11" key="4">
    <citation type="submission" date="2025-09" db="UniProtKB">
        <authorList>
            <consortium name="Ensembl"/>
        </authorList>
    </citation>
    <scope>IDENTIFICATION</scope>
</reference>
<reference evidence="12" key="1">
    <citation type="submission" date="2013-03" db="EMBL/GenBank/DDBJ databases">
        <authorList>
            <person name="Jeffery W."/>
            <person name="Warren W."/>
            <person name="Wilson R.K."/>
        </authorList>
    </citation>
    <scope>NUCLEOTIDE SEQUENCE</scope>
    <source>
        <strain evidence="12">female</strain>
    </source>
</reference>
<dbReference type="OrthoDB" id="8648293at2759"/>
<evidence type="ECO:0000313" key="12">
    <source>
        <dbReference type="Proteomes" id="UP000018467"/>
    </source>
</evidence>
<reference evidence="11" key="3">
    <citation type="submission" date="2025-08" db="UniProtKB">
        <authorList>
            <consortium name="Ensembl"/>
        </authorList>
    </citation>
    <scope>IDENTIFICATION</scope>
</reference>
<evidence type="ECO:0000256" key="5">
    <source>
        <dbReference type="ARBA" id="ARBA00022685"/>
    </source>
</evidence>
<dbReference type="Pfam" id="PF03002">
    <property type="entry name" value="Somatostatin"/>
    <property type="match status" value="1"/>
</dbReference>
<dbReference type="GO" id="GO:0005576">
    <property type="term" value="C:extracellular region"/>
    <property type="evidence" value="ECO:0007669"/>
    <property type="project" value="UniProtKB-SubCell"/>
</dbReference>
<sequence length="99" mass="10989">MTSSSLHLSLSLMCLLVTVGLISCGRSHMVLNSLEGSRGGPGGEEIPERFNLPDLQWMLSNELSPVQVEEPPQLVRRDNTVTPKPVNCMNYFWKSRTAC</sequence>
<keyword evidence="4" id="KW-0964">Secreted</keyword>
<evidence type="ECO:0000256" key="9">
    <source>
        <dbReference type="SAM" id="SignalP"/>
    </source>
</evidence>
<dbReference type="RefSeq" id="XP_007242662.1">
    <property type="nucleotide sequence ID" value="XM_007242600.4"/>
</dbReference>
<dbReference type="Ensembl" id="ENSAMXT00000055570.1">
    <property type="protein sequence ID" value="ENSAMXP00000043296.1"/>
    <property type="gene ID" value="ENSAMXG00000038002.1"/>
</dbReference>
<dbReference type="PIRSF" id="PIRSF001814">
    <property type="entry name" value="Somatostatin"/>
    <property type="match status" value="1"/>
</dbReference>
<dbReference type="CTD" id="79186"/>
<evidence type="ECO:0000256" key="6">
    <source>
        <dbReference type="ARBA" id="ARBA00022702"/>
    </source>
</evidence>
<dbReference type="GeneTree" id="ENSGT00940000180082"/>
<comment type="similarity">
    <text evidence="3">Belongs to the somatostatin family.</text>
</comment>
<dbReference type="GO" id="GO:0005179">
    <property type="term" value="F:hormone activity"/>
    <property type="evidence" value="ECO:0007669"/>
    <property type="project" value="UniProtKB-KW"/>
</dbReference>
<keyword evidence="12" id="KW-1185">Reference proteome</keyword>
<keyword evidence="6" id="KW-0372">Hormone</keyword>
<feature type="domain" description="Somatostatin/Cortistatin C-terminal" evidence="10">
    <location>
        <begin position="88"/>
        <end position="99"/>
    </location>
</feature>
<evidence type="ECO:0000256" key="7">
    <source>
        <dbReference type="ARBA" id="ARBA00023157"/>
    </source>
</evidence>
<comment type="function">
    <text evidence="1">Somatostatin inhibits the release of somatotropin.</text>
</comment>
<dbReference type="InParanoid" id="A0A3B1JNJ3"/>
<reference evidence="12" key="2">
    <citation type="journal article" date="2014" name="Nat. Commun.">
        <title>The cavefish genome reveals candidate genes for eye loss.</title>
        <authorList>
            <person name="McGaugh S.E."/>
            <person name="Gross J.B."/>
            <person name="Aken B."/>
            <person name="Blin M."/>
            <person name="Borowsky R."/>
            <person name="Chalopin D."/>
            <person name="Hinaux H."/>
            <person name="Jeffery W.R."/>
            <person name="Keene A."/>
            <person name="Ma L."/>
            <person name="Minx P."/>
            <person name="Murphy D."/>
            <person name="O'Quin K.E."/>
            <person name="Retaux S."/>
            <person name="Rohner N."/>
            <person name="Searle S.M."/>
            <person name="Stahl B.A."/>
            <person name="Tabin C."/>
            <person name="Volff J.N."/>
            <person name="Yoshizawa M."/>
            <person name="Warren W.C."/>
        </authorList>
    </citation>
    <scope>NUCLEOTIDE SEQUENCE [LARGE SCALE GENOMIC DNA]</scope>
    <source>
        <strain evidence="12">female</strain>
    </source>
</reference>